<keyword evidence="3 8" id="KW-0064">Aspartyl protease</keyword>
<evidence type="ECO:0000256" key="9">
    <source>
        <dbReference type="SAM" id="MobiDB-lite"/>
    </source>
</evidence>
<dbReference type="Pfam" id="PF00026">
    <property type="entry name" value="Asp"/>
    <property type="match status" value="1"/>
</dbReference>
<proteinExistence type="inferred from homology"/>
<dbReference type="SUPFAM" id="SSF50630">
    <property type="entry name" value="Acid proteases"/>
    <property type="match status" value="1"/>
</dbReference>
<protein>
    <submittedName>
        <fullName evidence="12">Saposin-like aspartyl protease family protein</fullName>
    </submittedName>
</protein>
<dbReference type="PRINTS" id="PR00792">
    <property type="entry name" value="PEPSIN"/>
</dbReference>
<comment type="caution">
    <text evidence="12">The sequence shown here is derived from an EMBL/GenBank/DDBJ whole genome shotgun (WGS) entry which is preliminary data.</text>
</comment>
<gene>
    <name evidence="12" type="ORF">Acr_22g0009330</name>
</gene>
<feature type="compositionally biased region" description="Basic and acidic residues" evidence="9">
    <location>
        <begin position="71"/>
        <end position="83"/>
    </location>
</feature>
<dbReference type="InterPro" id="IPR008138">
    <property type="entry name" value="SapB_2"/>
</dbReference>
<keyword evidence="4 8" id="KW-0378">Hydrolase</keyword>
<evidence type="ECO:0000313" key="12">
    <source>
        <dbReference type="EMBL" id="GFZ11535.1"/>
    </source>
</evidence>
<keyword evidence="5" id="KW-0865">Zymogen</keyword>
<dbReference type="Pfam" id="PF03489">
    <property type="entry name" value="SapB_2"/>
    <property type="match status" value="1"/>
</dbReference>
<dbReference type="GO" id="GO:0006629">
    <property type="term" value="P:lipid metabolic process"/>
    <property type="evidence" value="ECO:0007669"/>
    <property type="project" value="InterPro"/>
</dbReference>
<feature type="domain" description="Saposin B-type" evidence="10">
    <location>
        <begin position="720"/>
        <end position="760"/>
    </location>
</feature>
<evidence type="ECO:0000256" key="4">
    <source>
        <dbReference type="ARBA" id="ARBA00022801"/>
    </source>
</evidence>
<dbReference type="InterPro" id="IPR033121">
    <property type="entry name" value="PEPTIDASE_A1"/>
</dbReference>
<keyword evidence="7" id="KW-0325">Glycoprotein</keyword>
<keyword evidence="6" id="KW-1015">Disulfide bond</keyword>
<evidence type="ECO:0000256" key="7">
    <source>
        <dbReference type="ARBA" id="ARBA00023180"/>
    </source>
</evidence>
<dbReference type="InterPro" id="IPR021109">
    <property type="entry name" value="Peptidase_aspartic_dom_sf"/>
</dbReference>
<feature type="domain" description="Peptidase A1" evidence="11">
    <location>
        <begin position="490"/>
        <end position="909"/>
    </location>
</feature>
<evidence type="ECO:0000259" key="11">
    <source>
        <dbReference type="PROSITE" id="PS51767"/>
    </source>
</evidence>
<comment type="similarity">
    <text evidence="1 8">Belongs to the peptidase A1 family.</text>
</comment>
<dbReference type="Gene3D" id="2.40.70.10">
    <property type="entry name" value="Acid Proteases"/>
    <property type="match status" value="2"/>
</dbReference>
<dbReference type="PROSITE" id="PS00141">
    <property type="entry name" value="ASP_PROTEASE"/>
    <property type="match status" value="1"/>
</dbReference>
<evidence type="ECO:0000256" key="3">
    <source>
        <dbReference type="ARBA" id="ARBA00022750"/>
    </source>
</evidence>
<evidence type="ECO:0000259" key="10">
    <source>
        <dbReference type="PROSITE" id="PS50015"/>
    </source>
</evidence>
<feature type="region of interest" description="Disordered" evidence="9">
    <location>
        <begin position="284"/>
        <end position="310"/>
    </location>
</feature>
<accession>A0A7J0GL80</accession>
<dbReference type="PROSITE" id="PS51767">
    <property type="entry name" value="PEPTIDASE_A1"/>
    <property type="match status" value="1"/>
</dbReference>
<dbReference type="GO" id="GO:0006508">
    <property type="term" value="P:proteolysis"/>
    <property type="evidence" value="ECO:0007669"/>
    <property type="project" value="UniProtKB-KW"/>
</dbReference>
<dbReference type="PANTHER" id="PTHR47966:SF20">
    <property type="entry name" value="ASPARTIC PROTEINASE-LIKE"/>
    <property type="match status" value="1"/>
</dbReference>
<dbReference type="InterPro" id="IPR011001">
    <property type="entry name" value="Saposin-like"/>
</dbReference>
<dbReference type="Proteomes" id="UP000585474">
    <property type="component" value="Unassembled WGS sequence"/>
</dbReference>
<sequence>MAYKLRGLPEKEERRSRNVILGGLPGAYSMLLCAEGAGSEGCVFGGSVMVLVRAPRDLTESGLELVGSESKTVRDDSSRRDEAPAPNRVKIGLQTSPHASPEDRHVRSTHLKLARGRRLLTVFHVPRAPTQACQRSCCELEEYCHFKRHDETSAHGLWTKLKEMYRRRYLRTKPNEEACIETLERDYSGGTNERVPEKRPYEEVRRRGREEVKEEIPTNDGGWKNPEHARDLYGCRTTRRRVVGKGTIWFCMADGRSMKVTRVRHVSLRCKIRSDEALKLVEEHSEFPRETGNANGRGKQPLHRGTQNKRRDIRRMYLKDLEWYRSARRCFGIRAEVRPDTRRCNQCRMSMEKLRGERQSRCTATDAMSPKRVSFALDNAPRWGGAGHLSEKVQALRFGSAFTSVEVELPVEEGQWLSEKEQRRSRNVILGGLPGVHSMLLCAEGAGSEGCVLGGSVYGASESTESIERSDREWARIVSSSDGLVRIGLKRWKLDLNSINNPRVEVIYSKDDAVYYNSKEDVPVPTFGCHLQNAALLFFFGYDIGTSCKIHYGSGSIFGFFSQDNVRAGDVVIKDQVFTEATKEGLFMFMLAQFDGILGLVFQNMSVGEVTPLWYGMLQQGLVSQPVFSFWLNRDPKSKVGGEIVFGGVDWRHFTGEHTFVPITPNGYWQIDVGDVFLGSDSTGLCRNGCTAILDSGSSFIAGPTAIITRINHVTGADGVLSLECKTVVSKYGDLIWERLIAGLQPEKVCMGIGLCSCNESLNTGVAIETMVAMQNPTDLAVDKSALCTFCEMAVFWVQAEVKKQRAKEAVFKYVNKLCERLPNPRKKSFVDCDNIATMPDVSFTIENKSFLLSPDQYTVKIEGNDSTVCLSGFIGLDKAPSTSIVGFAQSTCEFLSSVLPCECKVLFG</sequence>
<dbReference type="PANTHER" id="PTHR47966">
    <property type="entry name" value="BETA-SITE APP-CLEAVING ENZYME, ISOFORM A-RELATED"/>
    <property type="match status" value="1"/>
</dbReference>
<name>A0A7J0GL80_9ERIC</name>
<dbReference type="InterPro" id="IPR008139">
    <property type="entry name" value="SaposinB_dom"/>
</dbReference>
<evidence type="ECO:0000256" key="8">
    <source>
        <dbReference type="RuleBase" id="RU000454"/>
    </source>
</evidence>
<keyword evidence="2 8" id="KW-0645">Protease</keyword>
<evidence type="ECO:0000313" key="13">
    <source>
        <dbReference type="Proteomes" id="UP000585474"/>
    </source>
</evidence>
<organism evidence="12 13">
    <name type="scientific">Actinidia rufa</name>
    <dbReference type="NCBI Taxonomy" id="165716"/>
    <lineage>
        <taxon>Eukaryota</taxon>
        <taxon>Viridiplantae</taxon>
        <taxon>Streptophyta</taxon>
        <taxon>Embryophyta</taxon>
        <taxon>Tracheophyta</taxon>
        <taxon>Spermatophyta</taxon>
        <taxon>Magnoliopsida</taxon>
        <taxon>eudicotyledons</taxon>
        <taxon>Gunneridae</taxon>
        <taxon>Pentapetalae</taxon>
        <taxon>asterids</taxon>
        <taxon>Ericales</taxon>
        <taxon>Actinidiaceae</taxon>
        <taxon>Actinidia</taxon>
    </lineage>
</organism>
<dbReference type="EMBL" id="BJWL01000022">
    <property type="protein sequence ID" value="GFZ11535.1"/>
    <property type="molecule type" value="Genomic_DNA"/>
</dbReference>
<dbReference type="FunFam" id="2.40.70.10:FF:000115">
    <property type="entry name" value="Lysosomal aspartic protease"/>
    <property type="match status" value="1"/>
</dbReference>
<dbReference type="GO" id="GO:0004190">
    <property type="term" value="F:aspartic-type endopeptidase activity"/>
    <property type="evidence" value="ECO:0007669"/>
    <property type="project" value="UniProtKB-KW"/>
</dbReference>
<dbReference type="InterPro" id="IPR001461">
    <property type="entry name" value="Aspartic_peptidase_A1"/>
</dbReference>
<dbReference type="SUPFAM" id="SSF47862">
    <property type="entry name" value="Saposin"/>
    <property type="match status" value="1"/>
</dbReference>
<evidence type="ECO:0000256" key="6">
    <source>
        <dbReference type="ARBA" id="ARBA00023157"/>
    </source>
</evidence>
<dbReference type="InterPro" id="IPR007856">
    <property type="entry name" value="SapB_1"/>
</dbReference>
<dbReference type="InterPro" id="IPR001969">
    <property type="entry name" value="Aspartic_peptidase_AS"/>
</dbReference>
<reference evidence="12 13" key="1">
    <citation type="submission" date="2019-07" db="EMBL/GenBank/DDBJ databases">
        <title>De Novo Assembly of kiwifruit Actinidia rufa.</title>
        <authorList>
            <person name="Sugita-Konishi S."/>
            <person name="Sato K."/>
            <person name="Mori E."/>
            <person name="Abe Y."/>
            <person name="Kisaki G."/>
            <person name="Hamano K."/>
            <person name="Suezawa K."/>
            <person name="Otani M."/>
            <person name="Fukuda T."/>
            <person name="Manabe T."/>
            <person name="Gomi K."/>
            <person name="Tabuchi M."/>
            <person name="Akimitsu K."/>
            <person name="Kataoka I."/>
        </authorList>
    </citation>
    <scope>NUCLEOTIDE SEQUENCE [LARGE SCALE GENOMIC DNA]</scope>
    <source>
        <strain evidence="13">cv. Fuchu</strain>
    </source>
</reference>
<dbReference type="AlphaFoldDB" id="A0A7J0GL80"/>
<feature type="region of interest" description="Disordered" evidence="9">
    <location>
        <begin position="63"/>
        <end position="105"/>
    </location>
</feature>
<dbReference type="Pfam" id="PF05184">
    <property type="entry name" value="SapB_1"/>
    <property type="match status" value="1"/>
</dbReference>
<evidence type="ECO:0000256" key="2">
    <source>
        <dbReference type="ARBA" id="ARBA00022670"/>
    </source>
</evidence>
<dbReference type="OrthoDB" id="771136at2759"/>
<evidence type="ECO:0000256" key="5">
    <source>
        <dbReference type="ARBA" id="ARBA00023145"/>
    </source>
</evidence>
<feature type="compositionally biased region" description="Basic residues" evidence="9">
    <location>
        <begin position="300"/>
        <end position="310"/>
    </location>
</feature>
<evidence type="ECO:0000256" key="1">
    <source>
        <dbReference type="ARBA" id="ARBA00007447"/>
    </source>
</evidence>
<feature type="domain" description="Saposin B-type" evidence="10">
    <location>
        <begin position="784"/>
        <end position="825"/>
    </location>
</feature>
<dbReference type="Gene3D" id="1.10.225.10">
    <property type="entry name" value="Saposin-like"/>
    <property type="match status" value="1"/>
</dbReference>
<keyword evidence="13" id="KW-1185">Reference proteome</keyword>
<dbReference type="PROSITE" id="PS50015">
    <property type="entry name" value="SAP_B"/>
    <property type="match status" value="2"/>
</dbReference>